<reference evidence="2" key="1">
    <citation type="submission" date="2024-04" db="EMBL/GenBank/DDBJ databases">
        <authorList>
            <person name="Roder T."/>
            <person name="Oberhansli S."/>
            <person name="Kreuzer M."/>
        </authorList>
    </citation>
    <scope>NUCLEOTIDE SEQUENCE</scope>
    <source>
        <strain evidence="2">LWS13-1.2</strain>
    </source>
</reference>
<dbReference type="SUPFAM" id="SSF46785">
    <property type="entry name" value="Winged helix' DNA-binding domain"/>
    <property type="match status" value="1"/>
</dbReference>
<evidence type="ECO:0000256" key="1">
    <source>
        <dbReference type="SAM" id="MobiDB-lite"/>
    </source>
</evidence>
<feature type="region of interest" description="Disordered" evidence="1">
    <location>
        <begin position="1"/>
        <end position="26"/>
    </location>
</feature>
<accession>A0AAU6SCP8</accession>
<organism evidence="2">
    <name type="scientific">Microbacterium sp. LWS13-1.2</name>
    <dbReference type="NCBI Taxonomy" id="3135264"/>
    <lineage>
        <taxon>Bacteria</taxon>
        <taxon>Bacillati</taxon>
        <taxon>Actinomycetota</taxon>
        <taxon>Actinomycetes</taxon>
        <taxon>Micrococcales</taxon>
        <taxon>Microbacteriaceae</taxon>
        <taxon>Microbacterium</taxon>
    </lineage>
</organism>
<dbReference type="InterPro" id="IPR036390">
    <property type="entry name" value="WH_DNA-bd_sf"/>
</dbReference>
<dbReference type="Gene3D" id="1.10.10.10">
    <property type="entry name" value="Winged helix-like DNA-binding domain superfamily/Winged helix DNA-binding domain"/>
    <property type="match status" value="1"/>
</dbReference>
<name>A0AAU6SCP8_9MICO</name>
<feature type="region of interest" description="Disordered" evidence="1">
    <location>
        <begin position="240"/>
        <end position="292"/>
    </location>
</feature>
<evidence type="ECO:0000313" key="2">
    <source>
        <dbReference type="EMBL" id="WZO34730.1"/>
    </source>
</evidence>
<gene>
    <name evidence="2" type="ORF">MRBLWS13_002395</name>
</gene>
<dbReference type="InterPro" id="IPR036388">
    <property type="entry name" value="WH-like_DNA-bd_sf"/>
</dbReference>
<protein>
    <recommendedName>
        <fullName evidence="3">DNA-binding MarR family transcriptional regulator</fullName>
    </recommendedName>
</protein>
<dbReference type="EMBL" id="CP151632">
    <property type="protein sequence ID" value="WZO34730.1"/>
    <property type="molecule type" value="Genomic_DNA"/>
</dbReference>
<proteinExistence type="predicted"/>
<dbReference type="AlphaFoldDB" id="A0AAU6SCP8"/>
<evidence type="ECO:0008006" key="3">
    <source>
        <dbReference type="Google" id="ProtNLM"/>
    </source>
</evidence>
<feature type="compositionally biased region" description="Acidic residues" evidence="1">
    <location>
        <begin position="1"/>
        <end position="14"/>
    </location>
</feature>
<feature type="compositionally biased region" description="Basic residues" evidence="1">
    <location>
        <begin position="279"/>
        <end position="290"/>
    </location>
</feature>
<dbReference type="RefSeq" id="WP_349425608.1">
    <property type="nucleotide sequence ID" value="NZ_CP151632.1"/>
</dbReference>
<feature type="compositionally biased region" description="Basic and acidic residues" evidence="1">
    <location>
        <begin position="253"/>
        <end position="264"/>
    </location>
</feature>
<sequence>MNDNTDNEDNDNENETGAPRPTDRRPLGSWLRAVDALLTREFATALEAEGITRRDWMLLNMLSGDVDAPDFRERLARKGKRLRGLEERGWVVEQGDGTWALTDLGHSEKERIGTVVDGIRSRVVAAVGDDEAYAALTASLEAVAREFGWDENSAGRGRGFGGFGGFGWPGFGRGGAPGFGPEFRGRSFGPGWGPGFGGRPRPFDPDIHDGYGHNRHRGFAPGRHGHPAERFDEPMRGYGEHGCAGHHPHAGHSHHDHEGDEHGDHRHHGGPHHQGDHGHGHHGHRGHGPRTQRAYERGFDAGFTRGREAGAA</sequence>